<keyword evidence="1" id="KW-0378">Hydrolase</keyword>
<sequence length="244" mass="27050">MTKLYEKNETAFAVMWILIYIFGTCLAEALSEMAGIYKLFPAIFHAGLAAFILVWVKRNGLTEKYGLFLPRYRLSQAWFFLPLVLVASYKVVFSPALRYAPVESMLFVVSMLCVGFLEEMIFRGFLFRAMEKKNLTRAVAISAVTFGIGHIVNLINGQDLLETCGQIIFAVVIGFTLVILFHRGGSLVPCIVFHSVFNAFSVISNEEAQMQAFGGPVAATAILVGASAVLLGVYTLWNRKHLKG</sequence>
<name>A0AC61MWW0_9FIRM</name>
<accession>A0AC61MWW0</accession>
<dbReference type="Proteomes" id="UP000682782">
    <property type="component" value="Chromosome"/>
</dbReference>
<reference evidence="1" key="1">
    <citation type="submission" date="2021-01" db="EMBL/GenBank/DDBJ databases">
        <title>Complete genome sequence of Clostridiales bacterium R-7.</title>
        <authorList>
            <person name="Mahoney-Kurpe S.C."/>
            <person name="Palevich N."/>
            <person name="Koike S."/>
            <person name="Moon C.D."/>
            <person name="Attwood G.T."/>
        </authorList>
    </citation>
    <scope>NUCLEOTIDE SEQUENCE</scope>
    <source>
        <strain evidence="1">R-7</strain>
    </source>
</reference>
<proteinExistence type="predicted"/>
<keyword evidence="1" id="KW-0482">Metalloprotease</keyword>
<evidence type="ECO:0000313" key="1">
    <source>
        <dbReference type="EMBL" id="QUC67127.1"/>
    </source>
</evidence>
<organism evidence="1 2">
    <name type="scientific">Aristaeella hokkaidonensis</name>
    <dbReference type="NCBI Taxonomy" id="3046382"/>
    <lineage>
        <taxon>Bacteria</taxon>
        <taxon>Bacillati</taxon>
        <taxon>Bacillota</taxon>
        <taxon>Clostridia</taxon>
        <taxon>Eubacteriales</taxon>
        <taxon>Aristaeellaceae</taxon>
        <taxon>Aristaeella</taxon>
    </lineage>
</organism>
<keyword evidence="1" id="KW-0645">Protease</keyword>
<evidence type="ECO:0000313" key="2">
    <source>
        <dbReference type="Proteomes" id="UP000682782"/>
    </source>
</evidence>
<dbReference type="EMBL" id="CP068393">
    <property type="protein sequence ID" value="QUC67127.1"/>
    <property type="molecule type" value="Genomic_DNA"/>
</dbReference>
<gene>
    <name evidence="1" type="ORF">JYE49_15045</name>
</gene>
<protein>
    <submittedName>
        <fullName evidence="1">CPBP family intramembrane metalloprotease</fullName>
    </submittedName>
</protein>
<keyword evidence="2" id="KW-1185">Reference proteome</keyword>